<dbReference type="Pfam" id="PF02518">
    <property type="entry name" value="HATPase_c"/>
    <property type="match status" value="1"/>
</dbReference>
<dbReference type="GO" id="GO:0000155">
    <property type="term" value="F:phosphorelay sensor kinase activity"/>
    <property type="evidence" value="ECO:0007669"/>
    <property type="project" value="InterPro"/>
</dbReference>
<evidence type="ECO:0000313" key="10">
    <source>
        <dbReference type="Proteomes" id="UP000587760"/>
    </source>
</evidence>
<dbReference type="SMART" id="SM00388">
    <property type="entry name" value="HisKA"/>
    <property type="match status" value="1"/>
</dbReference>
<evidence type="ECO:0000256" key="2">
    <source>
        <dbReference type="ARBA" id="ARBA00012438"/>
    </source>
</evidence>
<dbReference type="Proteomes" id="UP000587760">
    <property type="component" value="Unassembled WGS sequence"/>
</dbReference>
<dbReference type="Gene3D" id="3.30.565.10">
    <property type="entry name" value="Histidine kinase-like ATPase, C-terminal domain"/>
    <property type="match status" value="1"/>
</dbReference>
<evidence type="ECO:0000256" key="3">
    <source>
        <dbReference type="ARBA" id="ARBA00022553"/>
    </source>
</evidence>
<comment type="caution">
    <text evidence="9">The sequence shown here is derived from an EMBL/GenBank/DDBJ whole genome shotgun (WGS) entry which is preliminary data.</text>
</comment>
<feature type="domain" description="PAS" evidence="8">
    <location>
        <begin position="181"/>
        <end position="236"/>
    </location>
</feature>
<dbReference type="SUPFAM" id="SSF55874">
    <property type="entry name" value="ATPase domain of HSP90 chaperone/DNA topoisomerase II/histidine kinase"/>
    <property type="match status" value="1"/>
</dbReference>
<evidence type="ECO:0000256" key="4">
    <source>
        <dbReference type="ARBA" id="ARBA00022679"/>
    </source>
</evidence>
<feature type="domain" description="Histidine kinase" evidence="7">
    <location>
        <begin position="455"/>
        <end position="669"/>
    </location>
</feature>
<evidence type="ECO:0000256" key="6">
    <source>
        <dbReference type="SAM" id="Coils"/>
    </source>
</evidence>
<keyword evidence="5" id="KW-0418">Kinase</keyword>
<keyword evidence="10" id="KW-1185">Reference proteome</keyword>
<organism evidence="9 10">
    <name type="scientific">Spirochaeta isovalerica</name>
    <dbReference type="NCBI Taxonomy" id="150"/>
    <lineage>
        <taxon>Bacteria</taxon>
        <taxon>Pseudomonadati</taxon>
        <taxon>Spirochaetota</taxon>
        <taxon>Spirochaetia</taxon>
        <taxon>Spirochaetales</taxon>
        <taxon>Spirochaetaceae</taxon>
        <taxon>Spirochaeta</taxon>
    </lineage>
</organism>
<dbReference type="InterPro" id="IPR003594">
    <property type="entry name" value="HATPase_dom"/>
</dbReference>
<evidence type="ECO:0000313" key="9">
    <source>
        <dbReference type="EMBL" id="MBB6480328.1"/>
    </source>
</evidence>
<dbReference type="Pfam" id="PF00989">
    <property type="entry name" value="PAS"/>
    <property type="match status" value="1"/>
</dbReference>
<dbReference type="InterPro" id="IPR000014">
    <property type="entry name" value="PAS"/>
</dbReference>
<protein>
    <recommendedName>
        <fullName evidence="2">histidine kinase</fullName>
        <ecNumber evidence="2">2.7.13.3</ecNumber>
    </recommendedName>
</protein>
<dbReference type="InterPro" id="IPR003661">
    <property type="entry name" value="HisK_dim/P_dom"/>
</dbReference>
<dbReference type="EC" id="2.7.13.3" evidence="2"/>
<sequence>MQDYDRLRRKAEEILQKKKHTAPELYTDNLENLVEELQIYQIELEHQNEELIRITREKELSAKKAQALYDQSPAGYITLNDDQTILEANATFLNFLNAARYDVLGKKMTAFIAPQSQDAFYFHFQDLQKAPETDLMIFLFFDVSDTKEKTELRECRVESRRFHLSESNEWRINITVIDVTQEKELERLIDFEKEIWKQSFASVNDAIFLVDKDYIIRDVNASAEKLTGRSAGELIGTYYYLAIHGHKRFDDCPGCRAISNREACQQERYEEFLNKYLDIAVSPVIVRDEYQFSTIVIRDISDKKEQEKHLKESEKRFRTIFDQNVAAMCLTNESGFFEMVNEAYVKLYKYTREELIGNHFTMIVPEENREYLSRAHDDFIREGKEIRGEWQVLDKEGKKHTILADAAYIEGTDGSPKKVTFVVDITALKQALEDLIESKKQLTDLNATKDKFFSIVAHDLKNPLSTILNFSQMLQSDRFGLSEKEKSDFLVYISEGAGNINRLLDNLLTWSRAQRGLISFTPVKYPLKEIVENNIQLFEHNAGEKGITIVPEIIDEISPLIDGNMIDTVVRNLISNAIKFTGEKGRISVRVEKGNPQARVSIIDNGVGMSQEKIDSLFNIATNMSTKGTNHERGSGLGLLICKEFIEKHKGQIRVESKLDEGSSFIFEI</sequence>
<comment type="catalytic activity">
    <reaction evidence="1">
        <text>ATP + protein L-histidine = ADP + protein N-phospho-L-histidine.</text>
        <dbReference type="EC" id="2.7.13.3"/>
    </reaction>
</comment>
<dbReference type="SUPFAM" id="SSF55785">
    <property type="entry name" value="PYP-like sensor domain (PAS domain)"/>
    <property type="match status" value="3"/>
</dbReference>
<evidence type="ECO:0000256" key="5">
    <source>
        <dbReference type="ARBA" id="ARBA00022777"/>
    </source>
</evidence>
<feature type="domain" description="PAS" evidence="8">
    <location>
        <begin position="313"/>
        <end position="383"/>
    </location>
</feature>
<dbReference type="PRINTS" id="PR00344">
    <property type="entry name" value="BCTRLSENSOR"/>
</dbReference>
<dbReference type="EMBL" id="JACHGJ010000003">
    <property type="protein sequence ID" value="MBB6480328.1"/>
    <property type="molecule type" value="Genomic_DNA"/>
</dbReference>
<dbReference type="InterPro" id="IPR035965">
    <property type="entry name" value="PAS-like_dom_sf"/>
</dbReference>
<dbReference type="Pfam" id="PF13426">
    <property type="entry name" value="PAS_9"/>
    <property type="match status" value="2"/>
</dbReference>
<feature type="coiled-coil region" evidence="6">
    <location>
        <begin position="30"/>
        <end position="57"/>
    </location>
</feature>
<gene>
    <name evidence="9" type="ORF">HNR50_001991</name>
</gene>
<keyword evidence="3" id="KW-0597">Phosphoprotein</keyword>
<evidence type="ECO:0000259" key="8">
    <source>
        <dbReference type="PROSITE" id="PS50112"/>
    </source>
</evidence>
<dbReference type="SMART" id="SM00091">
    <property type="entry name" value="PAS"/>
    <property type="match status" value="3"/>
</dbReference>
<dbReference type="PANTHER" id="PTHR43304:SF1">
    <property type="entry name" value="PAC DOMAIN-CONTAINING PROTEIN"/>
    <property type="match status" value="1"/>
</dbReference>
<keyword evidence="6" id="KW-0175">Coiled coil</keyword>
<dbReference type="Pfam" id="PF00512">
    <property type="entry name" value="HisKA"/>
    <property type="match status" value="1"/>
</dbReference>
<dbReference type="InterPro" id="IPR052162">
    <property type="entry name" value="Sensor_kinase/Photoreceptor"/>
</dbReference>
<dbReference type="Gene3D" id="1.10.287.130">
    <property type="match status" value="1"/>
</dbReference>
<dbReference type="FunFam" id="3.30.565.10:FF:000006">
    <property type="entry name" value="Sensor histidine kinase WalK"/>
    <property type="match status" value="1"/>
</dbReference>
<dbReference type="InterPro" id="IPR005467">
    <property type="entry name" value="His_kinase_dom"/>
</dbReference>
<dbReference type="SUPFAM" id="SSF47384">
    <property type="entry name" value="Homodimeric domain of signal transducing histidine kinase"/>
    <property type="match status" value="1"/>
</dbReference>
<dbReference type="InterPro" id="IPR036097">
    <property type="entry name" value="HisK_dim/P_sf"/>
</dbReference>
<name>A0A841RCD3_9SPIO</name>
<dbReference type="RefSeq" id="WP_184746471.1">
    <property type="nucleotide sequence ID" value="NZ_JACHGJ010000003.1"/>
</dbReference>
<accession>A0A841RCD3</accession>
<evidence type="ECO:0000259" key="7">
    <source>
        <dbReference type="PROSITE" id="PS50109"/>
    </source>
</evidence>
<dbReference type="Gene3D" id="3.30.450.20">
    <property type="entry name" value="PAS domain"/>
    <property type="match status" value="3"/>
</dbReference>
<dbReference type="PANTHER" id="PTHR43304">
    <property type="entry name" value="PHYTOCHROME-LIKE PROTEIN CPH1"/>
    <property type="match status" value="1"/>
</dbReference>
<dbReference type="NCBIfam" id="TIGR00229">
    <property type="entry name" value="sensory_box"/>
    <property type="match status" value="2"/>
</dbReference>
<proteinExistence type="predicted"/>
<keyword evidence="4" id="KW-0808">Transferase</keyword>
<dbReference type="GO" id="GO:0006355">
    <property type="term" value="P:regulation of DNA-templated transcription"/>
    <property type="evidence" value="ECO:0007669"/>
    <property type="project" value="InterPro"/>
</dbReference>
<evidence type="ECO:0000256" key="1">
    <source>
        <dbReference type="ARBA" id="ARBA00000085"/>
    </source>
</evidence>
<dbReference type="InterPro" id="IPR004358">
    <property type="entry name" value="Sig_transdc_His_kin-like_C"/>
</dbReference>
<dbReference type="InterPro" id="IPR036890">
    <property type="entry name" value="HATPase_C_sf"/>
</dbReference>
<dbReference type="AlphaFoldDB" id="A0A841RCD3"/>
<dbReference type="CDD" id="cd00082">
    <property type="entry name" value="HisKA"/>
    <property type="match status" value="1"/>
</dbReference>
<dbReference type="PROSITE" id="PS50112">
    <property type="entry name" value="PAS"/>
    <property type="match status" value="2"/>
</dbReference>
<reference evidence="9 10" key="1">
    <citation type="submission" date="2020-08" db="EMBL/GenBank/DDBJ databases">
        <title>Genomic Encyclopedia of Type Strains, Phase IV (KMG-IV): sequencing the most valuable type-strain genomes for metagenomic binning, comparative biology and taxonomic classification.</title>
        <authorList>
            <person name="Goeker M."/>
        </authorList>
    </citation>
    <scope>NUCLEOTIDE SEQUENCE [LARGE SCALE GENOMIC DNA]</scope>
    <source>
        <strain evidence="9 10">DSM 2461</strain>
    </source>
</reference>
<dbReference type="PROSITE" id="PS50109">
    <property type="entry name" value="HIS_KIN"/>
    <property type="match status" value="1"/>
</dbReference>
<dbReference type="InterPro" id="IPR013767">
    <property type="entry name" value="PAS_fold"/>
</dbReference>
<dbReference type="SMART" id="SM00387">
    <property type="entry name" value="HATPase_c"/>
    <property type="match status" value="1"/>
</dbReference>
<dbReference type="CDD" id="cd00130">
    <property type="entry name" value="PAS"/>
    <property type="match status" value="3"/>
</dbReference>